<dbReference type="Proteomes" id="UP001555100">
    <property type="component" value="Unassembled WGS sequence"/>
</dbReference>
<evidence type="ECO:0000313" key="2">
    <source>
        <dbReference type="Proteomes" id="UP001555100"/>
    </source>
</evidence>
<keyword evidence="2" id="KW-1185">Reference proteome</keyword>
<dbReference type="EMBL" id="JBAGNM010000015">
    <property type="protein sequence ID" value="MEW6955281.1"/>
    <property type="molecule type" value="Genomic_DNA"/>
</dbReference>
<accession>A0ABV3NDH6</accession>
<protein>
    <submittedName>
        <fullName evidence="1">Uncharacterized protein</fullName>
    </submittedName>
</protein>
<dbReference type="RefSeq" id="WP_367208650.1">
    <property type="nucleotide sequence ID" value="NZ_JBAGMF010000006.1"/>
</dbReference>
<evidence type="ECO:0000313" key="1">
    <source>
        <dbReference type="EMBL" id="MEW6955281.1"/>
    </source>
</evidence>
<name>A0ABV3NDH6_9ACTO</name>
<proteinExistence type="predicted"/>
<organism evidence="1 2">
    <name type="scientific">Trueperella pyogenes</name>
    <dbReference type="NCBI Taxonomy" id="1661"/>
    <lineage>
        <taxon>Bacteria</taxon>
        <taxon>Bacillati</taxon>
        <taxon>Actinomycetota</taxon>
        <taxon>Actinomycetes</taxon>
        <taxon>Actinomycetales</taxon>
        <taxon>Actinomycetaceae</taxon>
        <taxon>Trueperella</taxon>
    </lineage>
</organism>
<gene>
    <name evidence="1" type="ORF">V3M73_09660</name>
</gene>
<comment type="caution">
    <text evidence="1">The sequence shown here is derived from an EMBL/GenBank/DDBJ whole genome shotgun (WGS) entry which is preliminary data.</text>
</comment>
<sequence length="309" mass="34996">MPERKIRLYRTGYHKRREPAEIRNWLNIFDLGDGTPYSDLLTRAWKGIDPTSRRATLKDRSIKFQGHTSHQNKVVILHASVGYVGERGDIVDSETEEVIAHDETGTKTKRGSLRVAFVPSPKESSAAFYMVEYSTNGNLFTVVQNAVRDAFAEFDPGLTVVFDQILTGQDWIECQAQLEMVRISVERQRSGVDDDGGVDASDYRAEYVLKPAKGAKFFDKGIFLKLRSKEISPEDLLRIGLPEDVDPDDVRYQVQLGDGKQSKLMELDNIKGIPIYEVITESGEDEKTNDEFAALAFERVLDYYESLND</sequence>
<reference evidence="1 2" key="1">
    <citation type="submission" date="2024-01" db="EMBL/GenBank/DDBJ databases">
        <title>Genomic analysis and antimicrobial resistance profiles of Trueperella pyogenes isolated from domestic and wild animals.</title>
        <authorList>
            <person name="Magossi G."/>
            <person name="Gzyl K.E."/>
            <person name="Holman D.B."/>
            <person name="Amat S."/>
        </authorList>
    </citation>
    <scope>NUCLEOTIDE SEQUENCE [LARGE SCALE GENOMIC DNA]</scope>
    <source>
        <strain evidence="1 2">1494</strain>
    </source>
</reference>